<dbReference type="Pfam" id="PF00389">
    <property type="entry name" value="2-Hacid_dh"/>
    <property type="match status" value="1"/>
</dbReference>
<evidence type="ECO:0000259" key="6">
    <source>
        <dbReference type="Pfam" id="PF02826"/>
    </source>
</evidence>
<evidence type="ECO:0000313" key="7">
    <source>
        <dbReference type="EMBL" id="RUR66402.1"/>
    </source>
</evidence>
<dbReference type="SUPFAM" id="SSF52283">
    <property type="entry name" value="Formate/glycerate dehydrogenase catalytic domain-like"/>
    <property type="match status" value="1"/>
</dbReference>
<accession>A0A3S0Z160</accession>
<keyword evidence="3" id="KW-0520">NAD</keyword>
<evidence type="ECO:0000256" key="2">
    <source>
        <dbReference type="ARBA" id="ARBA00023002"/>
    </source>
</evidence>
<dbReference type="OrthoDB" id="117809at2"/>
<organism evidence="7 8">
    <name type="scientific">Variovorax guangxiensis</name>
    <dbReference type="NCBI Taxonomy" id="1775474"/>
    <lineage>
        <taxon>Bacteria</taxon>
        <taxon>Pseudomonadati</taxon>
        <taxon>Pseudomonadota</taxon>
        <taxon>Betaproteobacteria</taxon>
        <taxon>Burkholderiales</taxon>
        <taxon>Comamonadaceae</taxon>
        <taxon>Variovorax</taxon>
    </lineage>
</organism>
<dbReference type="Pfam" id="PF02826">
    <property type="entry name" value="2-Hacid_dh_C"/>
    <property type="match status" value="1"/>
</dbReference>
<dbReference type="CDD" id="cd12167">
    <property type="entry name" value="2-Hacid_dh_8"/>
    <property type="match status" value="1"/>
</dbReference>
<feature type="domain" description="D-isomer specific 2-hydroxyacid dehydrogenase catalytic" evidence="5">
    <location>
        <begin position="28"/>
        <end position="318"/>
    </location>
</feature>
<proteinExistence type="inferred from homology"/>
<dbReference type="EMBL" id="RXFT01000001">
    <property type="protein sequence ID" value="RUR66402.1"/>
    <property type="molecule type" value="Genomic_DNA"/>
</dbReference>
<reference evidence="7 8" key="1">
    <citation type="submission" date="2018-12" db="EMBL/GenBank/DDBJ databases">
        <title>The genome sequences of Variovorax guangxiensis DSM 27352.</title>
        <authorList>
            <person name="Gao J."/>
            <person name="Sun J."/>
        </authorList>
    </citation>
    <scope>NUCLEOTIDE SEQUENCE [LARGE SCALE GENOMIC DNA]</scope>
    <source>
        <strain evidence="7 8">DSM 27352</strain>
    </source>
</reference>
<dbReference type="SUPFAM" id="SSF51735">
    <property type="entry name" value="NAD(P)-binding Rossmann-fold domains"/>
    <property type="match status" value="1"/>
</dbReference>
<dbReference type="Proteomes" id="UP000281118">
    <property type="component" value="Unassembled WGS sequence"/>
</dbReference>
<dbReference type="PANTHER" id="PTHR42789">
    <property type="entry name" value="D-ISOMER SPECIFIC 2-HYDROXYACID DEHYDROGENASE FAMILY PROTEIN (AFU_ORTHOLOGUE AFUA_6G10090)"/>
    <property type="match status" value="1"/>
</dbReference>
<dbReference type="RefSeq" id="WP_126020039.1">
    <property type="nucleotide sequence ID" value="NZ_RXFT01000001.1"/>
</dbReference>
<dbReference type="InterPro" id="IPR006140">
    <property type="entry name" value="D-isomer_DH_NAD-bd"/>
</dbReference>
<dbReference type="InterPro" id="IPR036291">
    <property type="entry name" value="NAD(P)-bd_dom_sf"/>
</dbReference>
<comment type="similarity">
    <text evidence="1 4">Belongs to the D-isomer specific 2-hydroxyacid dehydrogenase family.</text>
</comment>
<dbReference type="Gene3D" id="3.40.50.720">
    <property type="entry name" value="NAD(P)-binding Rossmann-like Domain"/>
    <property type="match status" value="2"/>
</dbReference>
<dbReference type="PANTHER" id="PTHR42789:SF1">
    <property type="entry name" value="D-ISOMER SPECIFIC 2-HYDROXYACID DEHYDROGENASE FAMILY PROTEIN (AFU_ORTHOLOGUE AFUA_6G10090)"/>
    <property type="match status" value="1"/>
</dbReference>
<name>A0A3S0Z160_9BURK</name>
<dbReference type="GO" id="GO:0016616">
    <property type="term" value="F:oxidoreductase activity, acting on the CH-OH group of donors, NAD or NADP as acceptor"/>
    <property type="evidence" value="ECO:0007669"/>
    <property type="project" value="InterPro"/>
</dbReference>
<dbReference type="InterPro" id="IPR006139">
    <property type="entry name" value="D-isomer_2_OHA_DH_cat_dom"/>
</dbReference>
<dbReference type="AlphaFoldDB" id="A0A3S0Z160"/>
<feature type="domain" description="D-isomer specific 2-hydroxyacid dehydrogenase NAD-binding" evidence="6">
    <location>
        <begin position="116"/>
        <end position="286"/>
    </location>
</feature>
<protein>
    <submittedName>
        <fullName evidence="7">Hydroxyacid dehydrogenase</fullName>
    </submittedName>
</protein>
<dbReference type="GO" id="GO:0051287">
    <property type="term" value="F:NAD binding"/>
    <property type="evidence" value="ECO:0007669"/>
    <property type="project" value="InterPro"/>
</dbReference>
<comment type="caution">
    <text evidence="7">The sequence shown here is derived from an EMBL/GenBank/DDBJ whole genome shotgun (WGS) entry which is preliminary data.</text>
</comment>
<evidence type="ECO:0000256" key="4">
    <source>
        <dbReference type="RuleBase" id="RU003719"/>
    </source>
</evidence>
<sequence>MTTVFVSHPPAKLANYFGDRATAALRAIAQVRLNPSDAELSSRELADLAQDCDAIISYRQTVGDEALFAALPQLKAFVRCAIDIRNIDVASASRHGVLVTQASAGFITSVSEWVVGTMIDLGRGISASAASYHAGRLPPPAMGRELRGSTLGVIGYGQISRYLCDVALALNMRIVVHDPYTATDRAEFEQVSFEALLAQSDFVVCLAPATEATENMMNARAFAAMQPHAFFINASRGNLVDERALLAALDAGVIAGCALDVGRAPDQMPSPDVAAHPRVIATPHIGGLTPPAVEHQAMETVSQLAEIFQGRAPKGAVNAAEAYRWRKAFGAGASRAGPMGTSR</sequence>
<evidence type="ECO:0000313" key="8">
    <source>
        <dbReference type="Proteomes" id="UP000281118"/>
    </source>
</evidence>
<evidence type="ECO:0000256" key="1">
    <source>
        <dbReference type="ARBA" id="ARBA00005854"/>
    </source>
</evidence>
<gene>
    <name evidence="7" type="ORF">EJP67_04935</name>
</gene>
<dbReference type="InterPro" id="IPR050857">
    <property type="entry name" value="D-2-hydroxyacid_DH"/>
</dbReference>
<evidence type="ECO:0000259" key="5">
    <source>
        <dbReference type="Pfam" id="PF00389"/>
    </source>
</evidence>
<evidence type="ECO:0000256" key="3">
    <source>
        <dbReference type="ARBA" id="ARBA00023027"/>
    </source>
</evidence>
<keyword evidence="2 4" id="KW-0560">Oxidoreductase</keyword>